<comment type="similarity">
    <text evidence="3">Belongs to the SMC family. SMC5 subfamily.</text>
</comment>
<keyword evidence="5" id="KW-0158">Chromosome</keyword>
<accession>A0AAX6EFL8</accession>
<evidence type="ECO:0000256" key="1">
    <source>
        <dbReference type="ARBA" id="ARBA00004123"/>
    </source>
</evidence>
<comment type="caution">
    <text evidence="13">The sequence shown here is derived from an EMBL/GenBank/DDBJ whole genome shotgun (WGS) entry which is preliminary data.</text>
</comment>
<dbReference type="FunFam" id="3.40.50.300:FF:001301">
    <property type="entry name" value="Structural maintenance of chromosomes 5"/>
    <property type="match status" value="1"/>
</dbReference>
<feature type="coiled-coil region" evidence="10">
    <location>
        <begin position="333"/>
        <end position="360"/>
    </location>
</feature>
<evidence type="ECO:0000256" key="4">
    <source>
        <dbReference type="ARBA" id="ARBA00018687"/>
    </source>
</evidence>
<dbReference type="AlphaFoldDB" id="A0AAX6EFL8"/>
<dbReference type="GO" id="GO:0000724">
    <property type="term" value="P:double-strand break repair via homologous recombination"/>
    <property type="evidence" value="ECO:0007669"/>
    <property type="project" value="TreeGrafter"/>
</dbReference>
<evidence type="ECO:0000256" key="10">
    <source>
        <dbReference type="SAM" id="Coils"/>
    </source>
</evidence>
<keyword evidence="6" id="KW-0547">Nucleotide-binding</keyword>
<sequence length="1054" mass="121766">MAGRAGKRQRLHSDRRGEDDYLPGNITEIEIHNFMTYDHLISRPGSRLNLVVGPNGSGKSSLVCAIALGLAGEPQILGRASSVGAFVKRGEESGYVKISLRGWIPEEKICIMRKIDTQNKSEWLFNGKVVPKREIVEIIQKFNIQVNNLTQFLPQDRVCEFAKLTPIQLLEETEKAVGDPELPIQHSNLVEKSRELKRLEVTVKQNRDTLNQLKSLNAEQEKDVKRVRQREKLLAKVESMKKKLPWLRYDLKKAEYKDAQKDESQAKRKLDEAAKILKDLSQPIEEKKKVKATYESSSKKINNQITQNAKNRSELVEMEGRMAVQVRAKYTEMDELRRQEESRQQRIMKAKEDLVTAERELADLPIYEPPKEELERVGAQILELNMNANQKRLQGREMERLLQQKKITLGQNKDRLREMENNNNKLLQALRNSGADKIFEAFKWLQAHRSECRKDVYGPVLLEVNVQNRVHAAYLESHVPNYIWKSFITQDPADRDFLVRNLKAFDIPILNFVEQRGRNKEPFQISREMRELGIYSRLDQVFDAPDAVKEVLITQANLENSYIGSRESDEKADDVNKLGIMDIWTPESHYRWNKSRYDGHISGIVEPVHPSRLFMCSLDVSDVENLRSKKIELEHTIAELEESQKMLQTEQRQLEDEAAKLQREREIIHNKNNSEKKKRREMENRVDQRRRKLESLSQEDDVISVTKKLIDQAAKLNEQRFKLAIKQKNLLVEAIAFKWSFAEKHMLSIELDTKIREMEGDLKQHEKVALQAATHLENCKRKTEQCKQQLSAAKRHAESIAIITEDLTKEFLEMPGTIEELEAAIQDNISEANSILFVNQNILQEYENRQRKIDDMASKVEADDKELQRCLSEITNLKGSWLPTLCNLVVKINETFSRNFQEMAVAGEVSLDEHEMDFDKYGVLIKVKFREAGQLQVLSAHHQSGGERSVSTILYLVSLQDLTNCPFRVVDEINQGMDPINERKMFQQLVRAASRENTPQCFLLTPKLLPDLEYSEACTILTIMNGPYIEQPSAVWRSGENWGVVASLAERARS</sequence>
<evidence type="ECO:0000256" key="3">
    <source>
        <dbReference type="ARBA" id="ARBA00010171"/>
    </source>
</evidence>
<dbReference type="GO" id="GO:0005634">
    <property type="term" value="C:nucleus"/>
    <property type="evidence" value="ECO:0007669"/>
    <property type="project" value="UniProtKB-SubCell"/>
</dbReference>
<feature type="coiled-coil region" evidence="10">
    <location>
        <begin position="189"/>
        <end position="276"/>
    </location>
</feature>
<dbReference type="PANTHER" id="PTHR45916:SF1">
    <property type="entry name" value="STRUCTURAL MAINTENANCE OF CHROMOSOMES PROTEIN 5"/>
    <property type="match status" value="1"/>
</dbReference>
<dbReference type="Proteomes" id="UP001140949">
    <property type="component" value="Unassembled WGS sequence"/>
</dbReference>
<feature type="compositionally biased region" description="Basic and acidic residues" evidence="11">
    <location>
        <begin position="670"/>
        <end position="687"/>
    </location>
</feature>
<reference evidence="13" key="2">
    <citation type="submission" date="2023-04" db="EMBL/GenBank/DDBJ databases">
        <authorList>
            <person name="Bruccoleri R.E."/>
            <person name="Oakeley E.J."/>
            <person name="Faust A.-M."/>
            <person name="Dessus-Babus S."/>
            <person name="Altorfer M."/>
            <person name="Burckhardt D."/>
            <person name="Oertli M."/>
            <person name="Naumann U."/>
            <person name="Petersen F."/>
            <person name="Wong J."/>
        </authorList>
    </citation>
    <scope>NUCLEOTIDE SEQUENCE</scope>
    <source>
        <strain evidence="13">GSM-AAB239-AS_SAM_17_03QT</strain>
        <tissue evidence="13">Leaf</tissue>
    </source>
</reference>
<keyword evidence="9" id="KW-0539">Nucleus</keyword>
<organism evidence="13 14">
    <name type="scientific">Iris pallida</name>
    <name type="common">Sweet iris</name>
    <dbReference type="NCBI Taxonomy" id="29817"/>
    <lineage>
        <taxon>Eukaryota</taxon>
        <taxon>Viridiplantae</taxon>
        <taxon>Streptophyta</taxon>
        <taxon>Embryophyta</taxon>
        <taxon>Tracheophyta</taxon>
        <taxon>Spermatophyta</taxon>
        <taxon>Magnoliopsida</taxon>
        <taxon>Liliopsida</taxon>
        <taxon>Asparagales</taxon>
        <taxon>Iridaceae</taxon>
        <taxon>Iridoideae</taxon>
        <taxon>Irideae</taxon>
        <taxon>Iris</taxon>
    </lineage>
</organism>
<evidence type="ECO:0000313" key="13">
    <source>
        <dbReference type="EMBL" id="KAJ6802753.1"/>
    </source>
</evidence>
<dbReference type="InterPro" id="IPR003395">
    <property type="entry name" value="RecF/RecN/SMC_N"/>
</dbReference>
<feature type="region of interest" description="Disordered" evidence="11">
    <location>
        <begin position="670"/>
        <end position="691"/>
    </location>
</feature>
<evidence type="ECO:0000256" key="8">
    <source>
        <dbReference type="ARBA" id="ARBA00023054"/>
    </source>
</evidence>
<evidence type="ECO:0000256" key="11">
    <source>
        <dbReference type="SAM" id="MobiDB-lite"/>
    </source>
</evidence>
<gene>
    <name evidence="13" type="ORF">M6B38_191380</name>
</gene>
<evidence type="ECO:0000313" key="14">
    <source>
        <dbReference type="Proteomes" id="UP001140949"/>
    </source>
</evidence>
<evidence type="ECO:0000256" key="2">
    <source>
        <dbReference type="ARBA" id="ARBA00004286"/>
    </source>
</evidence>
<evidence type="ECO:0000256" key="7">
    <source>
        <dbReference type="ARBA" id="ARBA00022840"/>
    </source>
</evidence>
<dbReference type="SUPFAM" id="SSF52540">
    <property type="entry name" value="P-loop containing nucleoside triphosphate hydrolases"/>
    <property type="match status" value="1"/>
</dbReference>
<dbReference type="GO" id="GO:0051276">
    <property type="term" value="P:chromosome organization"/>
    <property type="evidence" value="ECO:0007669"/>
    <property type="project" value="UniProtKB-ARBA"/>
</dbReference>
<keyword evidence="7" id="KW-0067">ATP-binding</keyword>
<dbReference type="Pfam" id="PF02463">
    <property type="entry name" value="SMC_N"/>
    <property type="match status" value="1"/>
</dbReference>
<dbReference type="GO" id="GO:0005524">
    <property type="term" value="F:ATP binding"/>
    <property type="evidence" value="ECO:0007669"/>
    <property type="project" value="UniProtKB-KW"/>
</dbReference>
<dbReference type="PANTHER" id="PTHR45916">
    <property type="entry name" value="STRUCTURAL MAINTENANCE OF CHROMOSOMES PROTEIN 5"/>
    <property type="match status" value="1"/>
</dbReference>
<evidence type="ECO:0000256" key="9">
    <source>
        <dbReference type="ARBA" id="ARBA00023242"/>
    </source>
</evidence>
<feature type="coiled-coil region" evidence="10">
    <location>
        <begin position="402"/>
        <end position="436"/>
    </location>
</feature>
<comment type="subcellular location">
    <subcellularLocation>
        <location evidence="2">Chromosome</location>
    </subcellularLocation>
    <subcellularLocation>
        <location evidence="1">Nucleus</location>
    </subcellularLocation>
</comment>
<proteinExistence type="inferred from homology"/>
<evidence type="ECO:0000256" key="5">
    <source>
        <dbReference type="ARBA" id="ARBA00022454"/>
    </source>
</evidence>
<name>A0AAX6EFL8_IRIPA</name>
<dbReference type="Gene3D" id="3.40.50.300">
    <property type="entry name" value="P-loop containing nucleotide triphosphate hydrolases"/>
    <property type="match status" value="2"/>
</dbReference>
<dbReference type="InterPro" id="IPR027417">
    <property type="entry name" value="P-loop_NTPase"/>
</dbReference>
<dbReference type="GO" id="GO:0030915">
    <property type="term" value="C:Smc5-Smc6 complex"/>
    <property type="evidence" value="ECO:0007669"/>
    <property type="project" value="TreeGrafter"/>
</dbReference>
<dbReference type="GO" id="GO:0003697">
    <property type="term" value="F:single-stranded DNA binding"/>
    <property type="evidence" value="ECO:0007669"/>
    <property type="project" value="TreeGrafter"/>
</dbReference>
<keyword evidence="14" id="KW-1185">Reference proteome</keyword>
<feature type="domain" description="RecF/RecN/SMC N-terminal" evidence="12">
    <location>
        <begin position="26"/>
        <end position="993"/>
    </location>
</feature>
<dbReference type="EMBL" id="JANAVB010037018">
    <property type="protein sequence ID" value="KAJ6802753.1"/>
    <property type="molecule type" value="Genomic_DNA"/>
</dbReference>
<keyword evidence="8 10" id="KW-0175">Coiled coil</keyword>
<protein>
    <recommendedName>
        <fullName evidence="4">Structural maintenance of chromosomes protein 5</fullName>
    </recommendedName>
</protein>
<evidence type="ECO:0000259" key="12">
    <source>
        <dbReference type="Pfam" id="PF02463"/>
    </source>
</evidence>
<evidence type="ECO:0000256" key="6">
    <source>
        <dbReference type="ARBA" id="ARBA00022741"/>
    </source>
</evidence>
<reference evidence="13" key="1">
    <citation type="journal article" date="2023" name="GigaByte">
        <title>Genome assembly of the bearded iris, Iris pallida Lam.</title>
        <authorList>
            <person name="Bruccoleri R.E."/>
            <person name="Oakeley E.J."/>
            <person name="Faust A.M.E."/>
            <person name="Altorfer M."/>
            <person name="Dessus-Babus S."/>
            <person name="Burckhardt D."/>
            <person name="Oertli M."/>
            <person name="Naumann U."/>
            <person name="Petersen F."/>
            <person name="Wong J."/>
        </authorList>
    </citation>
    <scope>NUCLEOTIDE SEQUENCE</scope>
    <source>
        <strain evidence="13">GSM-AAB239-AS_SAM_17_03QT</strain>
    </source>
</reference>